<keyword evidence="4 6" id="KW-0067">ATP-binding</keyword>
<proteinExistence type="inferred from homology"/>
<reference evidence="9 10" key="2">
    <citation type="submission" date="2018-09" db="EMBL/GenBank/DDBJ databases">
        <title>Genome of Sphaerochaeta halotolerans strain 4-11.</title>
        <authorList>
            <person name="Nazina T.N."/>
            <person name="Sokolova D.S."/>
        </authorList>
    </citation>
    <scope>NUCLEOTIDE SEQUENCE [LARGE SCALE GENOMIC DNA]</scope>
    <source>
        <strain evidence="9 10">4-11</strain>
    </source>
</reference>
<dbReference type="GO" id="GO:0003952">
    <property type="term" value="F:NAD+ synthase (glutamine-hydrolyzing) activity"/>
    <property type="evidence" value="ECO:0007669"/>
    <property type="project" value="InterPro"/>
</dbReference>
<dbReference type="EMBL" id="QUWK01000002">
    <property type="protein sequence ID" value="RFU95830.1"/>
    <property type="molecule type" value="Genomic_DNA"/>
</dbReference>
<dbReference type="PANTHER" id="PTHR23090:SF9">
    <property type="entry name" value="GLUTAMINE-DEPENDENT NAD(+) SYNTHETASE"/>
    <property type="match status" value="1"/>
</dbReference>
<keyword evidence="5 6" id="KW-0520">NAD</keyword>
<dbReference type="GO" id="GO:0008795">
    <property type="term" value="F:NAD+ synthase activity"/>
    <property type="evidence" value="ECO:0007669"/>
    <property type="project" value="UniProtKB-EC"/>
</dbReference>
<evidence type="ECO:0000256" key="7">
    <source>
        <dbReference type="RuleBase" id="RU003812"/>
    </source>
</evidence>
<accession>A0A372MKW1</accession>
<dbReference type="Pfam" id="PF02540">
    <property type="entry name" value="NAD_synthase"/>
    <property type="match status" value="2"/>
</dbReference>
<comment type="similarity">
    <text evidence="6">Belongs to the NAD synthetase family.</text>
</comment>
<evidence type="ECO:0000313" key="9">
    <source>
        <dbReference type="EMBL" id="RFU95830.1"/>
    </source>
</evidence>
<keyword evidence="2 6" id="KW-0436">Ligase</keyword>
<sequence>MLWVMFNIALHEKARLDTPFLGVEKEATPPESMACPGVLIPFITFSFHVWYNNAMKSISIETLQIDPGDAVERIKDFIISSCTRDGVVVPISGGLDSSVVATLCVAALGKAKVTGLQLPEKQGNPDAEYYANMLAKHLDITSVRIDISPMLKAFGTYSYILSYFPTRRWKERLVRRFMTSAEGESNYVRVLNGQGDTLIRKGLASFFTKQRVRLVAAYSYAEKNNLQVVGCAHKSEELTGLCVKYGIDDAADLMPIGHLYRTQIMQLAQTLGIPGEILERTPNPDIIPGITDKYQDVLGVTAENVDLVLYALENQFPESEIAEATGVAEDGVARIVELYRVAKRNSEHAKKVED</sequence>
<dbReference type="GO" id="GO:0009435">
    <property type="term" value="P:NAD+ biosynthetic process"/>
    <property type="evidence" value="ECO:0007669"/>
    <property type="project" value="UniProtKB-UniPathway"/>
</dbReference>
<reference evidence="10" key="1">
    <citation type="submission" date="2018-08" db="EMBL/GenBank/DDBJ databases">
        <authorList>
            <person name="Grouzdev D.S."/>
            <person name="Krutkina M.S."/>
        </authorList>
    </citation>
    <scope>NUCLEOTIDE SEQUENCE [LARGE SCALE GENOMIC DNA]</scope>
    <source>
        <strain evidence="10">4-11</strain>
    </source>
</reference>
<dbReference type="InterPro" id="IPR003694">
    <property type="entry name" value="NAD_synthase"/>
</dbReference>
<keyword evidence="10" id="KW-1185">Reference proteome</keyword>
<name>A0A372MKW1_9SPIR</name>
<dbReference type="NCBIfam" id="TIGR00552">
    <property type="entry name" value="nadE"/>
    <property type="match status" value="1"/>
</dbReference>
<comment type="catalytic activity">
    <reaction evidence="7">
        <text>deamido-NAD(+) + NH4(+) + ATP = AMP + diphosphate + NAD(+) + H(+)</text>
        <dbReference type="Rhea" id="RHEA:21188"/>
        <dbReference type="ChEBI" id="CHEBI:15378"/>
        <dbReference type="ChEBI" id="CHEBI:28938"/>
        <dbReference type="ChEBI" id="CHEBI:30616"/>
        <dbReference type="ChEBI" id="CHEBI:33019"/>
        <dbReference type="ChEBI" id="CHEBI:57540"/>
        <dbReference type="ChEBI" id="CHEBI:58437"/>
        <dbReference type="ChEBI" id="CHEBI:456215"/>
        <dbReference type="EC" id="6.3.1.5"/>
    </reaction>
</comment>
<keyword evidence="3 6" id="KW-0547">Nucleotide-binding</keyword>
<gene>
    <name evidence="9" type="primary">nadE</name>
    <name evidence="9" type="ORF">DYP60_02160</name>
</gene>
<evidence type="ECO:0000259" key="8">
    <source>
        <dbReference type="Pfam" id="PF02540"/>
    </source>
</evidence>
<dbReference type="Gene3D" id="3.40.50.620">
    <property type="entry name" value="HUPs"/>
    <property type="match status" value="1"/>
</dbReference>
<protein>
    <recommendedName>
        <fullName evidence="7">NH(3)-dependent NAD(+) synthetase</fullName>
        <ecNumber evidence="7">6.3.1.5</ecNumber>
    </recommendedName>
</protein>
<dbReference type="PANTHER" id="PTHR23090">
    <property type="entry name" value="NH 3 /GLUTAMINE-DEPENDENT NAD + SYNTHETASE"/>
    <property type="match status" value="1"/>
</dbReference>
<organism evidence="9 10">
    <name type="scientific">Sphaerochaeta halotolerans</name>
    <dbReference type="NCBI Taxonomy" id="2293840"/>
    <lineage>
        <taxon>Bacteria</taxon>
        <taxon>Pseudomonadati</taxon>
        <taxon>Spirochaetota</taxon>
        <taxon>Spirochaetia</taxon>
        <taxon>Spirochaetales</taxon>
        <taxon>Sphaerochaetaceae</taxon>
        <taxon>Sphaerochaeta</taxon>
    </lineage>
</organism>
<dbReference type="CDD" id="cd00553">
    <property type="entry name" value="NAD_synthase"/>
    <property type="match status" value="1"/>
</dbReference>
<dbReference type="InterPro" id="IPR014729">
    <property type="entry name" value="Rossmann-like_a/b/a_fold"/>
</dbReference>
<dbReference type="GO" id="GO:0004359">
    <property type="term" value="F:glutaminase activity"/>
    <property type="evidence" value="ECO:0007669"/>
    <property type="project" value="InterPro"/>
</dbReference>
<dbReference type="EC" id="6.3.1.5" evidence="7"/>
<feature type="domain" description="NAD/GMP synthase" evidence="8">
    <location>
        <begin position="76"/>
        <end position="155"/>
    </location>
</feature>
<dbReference type="GO" id="GO:0005737">
    <property type="term" value="C:cytoplasm"/>
    <property type="evidence" value="ECO:0007669"/>
    <property type="project" value="InterPro"/>
</dbReference>
<evidence type="ECO:0000256" key="3">
    <source>
        <dbReference type="ARBA" id="ARBA00022741"/>
    </source>
</evidence>
<comment type="caution">
    <text evidence="9">The sequence shown here is derived from an EMBL/GenBank/DDBJ whole genome shotgun (WGS) entry which is preliminary data.</text>
</comment>
<dbReference type="Proteomes" id="UP000264002">
    <property type="component" value="Unassembled WGS sequence"/>
</dbReference>
<evidence type="ECO:0000256" key="1">
    <source>
        <dbReference type="ARBA" id="ARBA00004790"/>
    </source>
</evidence>
<evidence type="ECO:0000256" key="6">
    <source>
        <dbReference type="RuleBase" id="RU003811"/>
    </source>
</evidence>
<dbReference type="SUPFAM" id="SSF52402">
    <property type="entry name" value="Adenine nucleotide alpha hydrolases-like"/>
    <property type="match status" value="1"/>
</dbReference>
<evidence type="ECO:0000256" key="5">
    <source>
        <dbReference type="ARBA" id="ARBA00023027"/>
    </source>
</evidence>
<evidence type="ECO:0000256" key="4">
    <source>
        <dbReference type="ARBA" id="ARBA00022840"/>
    </source>
</evidence>
<evidence type="ECO:0000256" key="2">
    <source>
        <dbReference type="ARBA" id="ARBA00022598"/>
    </source>
</evidence>
<comment type="pathway">
    <text evidence="1">Cofactor biosynthesis; NAD(+) biosynthesis.</text>
</comment>
<evidence type="ECO:0000313" key="10">
    <source>
        <dbReference type="Proteomes" id="UP000264002"/>
    </source>
</evidence>
<dbReference type="UniPathway" id="UPA00253"/>
<feature type="domain" description="NAD/GMP synthase" evidence="8">
    <location>
        <begin position="207"/>
        <end position="341"/>
    </location>
</feature>
<dbReference type="GO" id="GO:0005524">
    <property type="term" value="F:ATP binding"/>
    <property type="evidence" value="ECO:0007669"/>
    <property type="project" value="UniProtKB-KW"/>
</dbReference>
<dbReference type="AlphaFoldDB" id="A0A372MKW1"/>
<dbReference type="InterPro" id="IPR022310">
    <property type="entry name" value="NAD/GMP_synthase"/>
</dbReference>